<dbReference type="InterPro" id="IPR003439">
    <property type="entry name" value="ABC_transporter-like_ATP-bd"/>
</dbReference>
<dbReference type="PANTHER" id="PTHR42794">
    <property type="entry name" value="HEMIN IMPORT ATP-BINDING PROTEIN HMUV"/>
    <property type="match status" value="1"/>
</dbReference>
<dbReference type="PANTHER" id="PTHR42794:SF2">
    <property type="entry name" value="ABC TRANSPORTER ATP-BINDING PROTEIN"/>
    <property type="match status" value="1"/>
</dbReference>
<evidence type="ECO:0000256" key="2">
    <source>
        <dbReference type="ARBA" id="ARBA00022840"/>
    </source>
</evidence>
<dbReference type="GO" id="GO:0005524">
    <property type="term" value="F:ATP binding"/>
    <property type="evidence" value="ECO:0007669"/>
    <property type="project" value="UniProtKB-KW"/>
</dbReference>
<feature type="domain" description="ABC transporter" evidence="3">
    <location>
        <begin position="3"/>
        <end position="236"/>
    </location>
</feature>
<evidence type="ECO:0000259" key="3">
    <source>
        <dbReference type="PROSITE" id="PS50893"/>
    </source>
</evidence>
<evidence type="ECO:0000313" key="5">
    <source>
        <dbReference type="Proteomes" id="UP000243413"/>
    </source>
</evidence>
<evidence type="ECO:0000313" key="4">
    <source>
        <dbReference type="EMBL" id="SDS34400.1"/>
    </source>
</evidence>
<dbReference type="InterPro" id="IPR027417">
    <property type="entry name" value="P-loop_NTPase"/>
</dbReference>
<dbReference type="CDD" id="cd03214">
    <property type="entry name" value="ABC_Iron-Siderophores_B12_Hemin"/>
    <property type="match status" value="1"/>
</dbReference>
<dbReference type="PROSITE" id="PS00211">
    <property type="entry name" value="ABC_TRANSPORTER_1"/>
    <property type="match status" value="1"/>
</dbReference>
<dbReference type="Proteomes" id="UP000243413">
    <property type="component" value="Chromosome I"/>
</dbReference>
<keyword evidence="1" id="KW-0547">Nucleotide-binding</keyword>
<proteinExistence type="predicted"/>
<dbReference type="InterPro" id="IPR017871">
    <property type="entry name" value="ABC_transporter-like_CS"/>
</dbReference>
<evidence type="ECO:0000256" key="1">
    <source>
        <dbReference type="ARBA" id="ARBA00022741"/>
    </source>
</evidence>
<dbReference type="AlphaFoldDB" id="A0A1H1RFD6"/>
<dbReference type="Pfam" id="PF00005">
    <property type="entry name" value="ABC_tran"/>
    <property type="match status" value="1"/>
</dbReference>
<dbReference type="OrthoDB" id="5292475at2"/>
<dbReference type="GO" id="GO:0016887">
    <property type="term" value="F:ATP hydrolysis activity"/>
    <property type="evidence" value="ECO:0007669"/>
    <property type="project" value="InterPro"/>
</dbReference>
<protein>
    <submittedName>
        <fullName evidence="4">Iron complex transport system ATP-binding protein</fullName>
    </submittedName>
</protein>
<dbReference type="InterPro" id="IPR003593">
    <property type="entry name" value="AAA+_ATPase"/>
</dbReference>
<gene>
    <name evidence="4" type="ORF">SAMN05216271_1710</name>
</gene>
<dbReference type="PROSITE" id="PS50893">
    <property type="entry name" value="ABC_TRANSPORTER_2"/>
    <property type="match status" value="1"/>
</dbReference>
<dbReference type="EMBL" id="LT629763">
    <property type="protein sequence ID" value="SDS34400.1"/>
    <property type="molecule type" value="Genomic_DNA"/>
</dbReference>
<dbReference type="SMART" id="SM00382">
    <property type="entry name" value="AAA"/>
    <property type="match status" value="1"/>
</dbReference>
<dbReference type="SUPFAM" id="SSF52540">
    <property type="entry name" value="P-loop containing nucleoside triphosphate hydrolases"/>
    <property type="match status" value="1"/>
</dbReference>
<dbReference type="RefSeq" id="WP_092285690.1">
    <property type="nucleotide sequence ID" value="NZ_LT629763.1"/>
</dbReference>
<organism evidence="4 5">
    <name type="scientific">Halopseudomonas sabulinigri</name>
    <dbReference type="NCBI Taxonomy" id="472181"/>
    <lineage>
        <taxon>Bacteria</taxon>
        <taxon>Pseudomonadati</taxon>
        <taxon>Pseudomonadota</taxon>
        <taxon>Gammaproteobacteria</taxon>
        <taxon>Pseudomonadales</taxon>
        <taxon>Pseudomonadaceae</taxon>
        <taxon>Halopseudomonas</taxon>
    </lineage>
</organism>
<dbReference type="STRING" id="472181.SAMN05216271_1710"/>
<keyword evidence="2 4" id="KW-0067">ATP-binding</keyword>
<accession>A0A1H1RFD6</accession>
<reference evidence="5" key="1">
    <citation type="submission" date="2016-10" db="EMBL/GenBank/DDBJ databases">
        <authorList>
            <person name="Varghese N."/>
            <person name="Submissions S."/>
        </authorList>
    </citation>
    <scope>NUCLEOTIDE SEQUENCE [LARGE SCALE GENOMIC DNA]</scope>
    <source>
        <strain evidence="5">JCM 14963</strain>
    </source>
</reference>
<sequence>MTLSISNLSSGYRARSVLQQITLPSIPAGSLVALIGPNGVGKSTLVRALAGLQPASGQVTLQDGPLATLSPRERQRRVAYLPQTLPQATSLVVYEMLLGAAYLSGETMQAQITAAIARVADSLGITELMLRRLSELSGGQRQMVGLAQVLVRQAPLLLLDEPTSALDLRWQLNVLEVVRRYVRERQAIALVASHDLNLALRFADQVIMLAPGGDCRMGEPLQVVTSDSLQTCYGVQGRVETCSLGYPVVLVDGVADL</sequence>
<dbReference type="Gene3D" id="3.40.50.300">
    <property type="entry name" value="P-loop containing nucleotide triphosphate hydrolases"/>
    <property type="match status" value="1"/>
</dbReference>
<name>A0A1H1RFD6_9GAMM</name>